<organism evidence="1 2">
    <name type="scientific">Amphibalanus amphitrite</name>
    <name type="common">Striped barnacle</name>
    <name type="synonym">Balanus amphitrite</name>
    <dbReference type="NCBI Taxonomy" id="1232801"/>
    <lineage>
        <taxon>Eukaryota</taxon>
        <taxon>Metazoa</taxon>
        <taxon>Ecdysozoa</taxon>
        <taxon>Arthropoda</taxon>
        <taxon>Crustacea</taxon>
        <taxon>Multicrustacea</taxon>
        <taxon>Cirripedia</taxon>
        <taxon>Thoracica</taxon>
        <taxon>Thoracicalcarea</taxon>
        <taxon>Balanomorpha</taxon>
        <taxon>Balanoidea</taxon>
        <taxon>Balanidae</taxon>
        <taxon>Amphibalaninae</taxon>
        <taxon>Amphibalanus</taxon>
    </lineage>
</organism>
<gene>
    <name evidence="1" type="ORF">FJT64_000777</name>
</gene>
<reference evidence="1 2" key="1">
    <citation type="submission" date="2019-07" db="EMBL/GenBank/DDBJ databases">
        <title>Draft genome assembly of a fouling barnacle, Amphibalanus amphitrite (Darwin, 1854): The first reference genome for Thecostraca.</title>
        <authorList>
            <person name="Kim W."/>
        </authorList>
    </citation>
    <scope>NUCLEOTIDE SEQUENCE [LARGE SCALE GENOMIC DNA]</scope>
    <source>
        <strain evidence="1">SNU_AA5</strain>
        <tissue evidence="1">Soma without cirri and trophi</tissue>
    </source>
</reference>
<protein>
    <submittedName>
        <fullName evidence="1">Uncharacterized protein</fullName>
    </submittedName>
</protein>
<name>A0A6A4VRI1_AMPAM</name>
<dbReference type="Proteomes" id="UP000440578">
    <property type="component" value="Unassembled WGS sequence"/>
</dbReference>
<dbReference type="AlphaFoldDB" id="A0A6A4VRI1"/>
<evidence type="ECO:0000313" key="1">
    <source>
        <dbReference type="EMBL" id="KAF0294010.1"/>
    </source>
</evidence>
<proteinExistence type="predicted"/>
<keyword evidence="2" id="KW-1185">Reference proteome</keyword>
<sequence>MGGNALTTRAKPHLVGDNVSAVTAAVASNVWLPGCLAMFGATDTTAILMTAVPRARQSGDGLSAFRQLSDALRGLAAEYVPRCVLLDVERLLGTERSAPDI</sequence>
<accession>A0A6A4VRI1</accession>
<comment type="caution">
    <text evidence="1">The sequence shown here is derived from an EMBL/GenBank/DDBJ whole genome shotgun (WGS) entry which is preliminary data.</text>
</comment>
<dbReference type="EMBL" id="VIIS01001709">
    <property type="protein sequence ID" value="KAF0294010.1"/>
    <property type="molecule type" value="Genomic_DNA"/>
</dbReference>
<evidence type="ECO:0000313" key="2">
    <source>
        <dbReference type="Proteomes" id="UP000440578"/>
    </source>
</evidence>